<name>A0A0V0HMG8_SOLCH</name>
<accession>A0A0V0HMG8</accession>
<evidence type="ECO:0000313" key="1">
    <source>
        <dbReference type="EMBL" id="JAP20683.1"/>
    </source>
</evidence>
<dbReference type="EMBL" id="GEDG01018560">
    <property type="protein sequence ID" value="JAP20683.1"/>
    <property type="molecule type" value="Transcribed_RNA"/>
</dbReference>
<protein>
    <submittedName>
        <fullName evidence="1">Putative ovule protein</fullName>
    </submittedName>
</protein>
<organism evidence="1">
    <name type="scientific">Solanum chacoense</name>
    <name type="common">Chaco potato</name>
    <dbReference type="NCBI Taxonomy" id="4108"/>
    <lineage>
        <taxon>Eukaryota</taxon>
        <taxon>Viridiplantae</taxon>
        <taxon>Streptophyta</taxon>
        <taxon>Embryophyta</taxon>
        <taxon>Tracheophyta</taxon>
        <taxon>Spermatophyta</taxon>
        <taxon>Magnoliopsida</taxon>
        <taxon>eudicotyledons</taxon>
        <taxon>Gunneridae</taxon>
        <taxon>Pentapetalae</taxon>
        <taxon>asterids</taxon>
        <taxon>lamiids</taxon>
        <taxon>Solanales</taxon>
        <taxon>Solanaceae</taxon>
        <taxon>Solanoideae</taxon>
        <taxon>Solaneae</taxon>
        <taxon>Solanum</taxon>
    </lineage>
</organism>
<dbReference type="AlphaFoldDB" id="A0A0V0HMG8"/>
<sequence length="61" mass="6844">MIVAFEPALCIFTKSTGYLSPPTNNRYHQVTLSTKARALKSPSFFVIGLRFEPETPHKSNC</sequence>
<proteinExistence type="predicted"/>
<reference evidence="1" key="1">
    <citation type="submission" date="2015-12" db="EMBL/GenBank/DDBJ databases">
        <title>Gene expression during late stages of embryo sac development: a critical building block for successful pollen-pistil interactions.</title>
        <authorList>
            <person name="Liu Y."/>
            <person name="Joly V."/>
            <person name="Sabar M."/>
            <person name="Matton D.P."/>
        </authorList>
    </citation>
    <scope>NUCLEOTIDE SEQUENCE</scope>
</reference>